<dbReference type="InterPro" id="IPR053134">
    <property type="entry name" value="RNA-dir_DNA_polymerase"/>
</dbReference>
<evidence type="ECO:0000259" key="1">
    <source>
        <dbReference type="Pfam" id="PF00078"/>
    </source>
</evidence>
<dbReference type="PANTHER" id="PTHR24559:SF444">
    <property type="entry name" value="REVERSE TRANSCRIPTASE DOMAIN-CONTAINING PROTEIN"/>
    <property type="match status" value="1"/>
</dbReference>
<dbReference type="InterPro" id="IPR000477">
    <property type="entry name" value="RT_dom"/>
</dbReference>
<gene>
    <name evidence="3" type="ORF">Tco_0925843</name>
</gene>
<dbReference type="Gene3D" id="3.10.10.10">
    <property type="entry name" value="HIV Type 1 Reverse Transcriptase, subunit A, domain 1"/>
    <property type="match status" value="1"/>
</dbReference>
<keyword evidence="3" id="KW-0548">Nucleotidyltransferase</keyword>
<keyword evidence="3" id="KW-0695">RNA-directed DNA polymerase</keyword>
<evidence type="ECO:0000313" key="4">
    <source>
        <dbReference type="Proteomes" id="UP001151760"/>
    </source>
</evidence>
<name>A0ABQ5DF28_9ASTR</name>
<dbReference type="Gene3D" id="2.40.70.10">
    <property type="entry name" value="Acid Proteases"/>
    <property type="match status" value="1"/>
</dbReference>
<sequence>MEAQYGKFLDLIRAVRINVPLIDVLAGMPNYGNFLKELIRNKHKIKQISAAFLNDESSTMIQNKVPPKLRDPESFLIPCNFNKTFSCNALADLGASINLMPYSLYAKLSLETLKPTKMSVRLTDRSFQYPLGIAENMIVEDVIRVKQKQLNLRVGTERMIFNINSAMKHSYLNDDTCFSIDVIDEILEEDFDALLDEGSKILYSIEGTLLEEEIFVEFDEFMAMTANENSNSDSDIEDPPFEKITINPDYKIKTSLKEPPKDLELKPLPDNMEYVFLEEPSFLPVIISSQLSKEKKNKLISILKKHKQAFAWKTTDIPKWWIITVVNNKNDELVLTRTVTGWRVCIDYRKLNEATAKDHFPLPFMDQMLERLAGNKYFCFLDGFSGYFQIPIDPNDQEKTTFTCPFGTYAYRRMPFGLCNAPATFQRCMLAIFHDMIEESVKVFMDDFSVFGNSFDTCLNNLDKMLQRCKDAHNVLIGKMSTSWSRRNYFSKIARPLTKLLEKDTPFEFDDECQKAFESLKEKLTCAPVIVSPNWNLPFELMCDASDFAVGAILLLQELDIEIKDRKGTENVVADHLSRIENDEISNDSEVDDNFLRKTLMEINTEETYLFKVCSDGFYWPTIIKEAHTLVRLCEACQKTRNISKRDEMPLNNIQRPSGQDENMNRALKRILEKSIKDNPAIWSRKLDDALWAFRTAYKTPTDTTPYKLIYGKNCHLPFKIEHRAYWALKNCNPYLIVAGEKRTFQLHKLDELRYQAYENSRLYKERTKVWHDRKLRMRKEFKQGNKVLLFHSKYKFKQPKLRSRWLGPYVVKHQYPSGYVELYEKDGKTFIVNGHRLKLHHEEDNNSREAVTPFFPKE</sequence>
<dbReference type="InterPro" id="IPR012337">
    <property type="entry name" value="RNaseH-like_sf"/>
</dbReference>
<proteinExistence type="predicted"/>
<dbReference type="InterPro" id="IPR041577">
    <property type="entry name" value="RT_RNaseH_2"/>
</dbReference>
<dbReference type="SUPFAM" id="SSF53098">
    <property type="entry name" value="Ribonuclease H-like"/>
    <property type="match status" value="1"/>
</dbReference>
<dbReference type="InterPro" id="IPR043502">
    <property type="entry name" value="DNA/RNA_pol_sf"/>
</dbReference>
<dbReference type="InterPro" id="IPR036397">
    <property type="entry name" value="RNaseH_sf"/>
</dbReference>
<organism evidence="3 4">
    <name type="scientific">Tanacetum coccineum</name>
    <dbReference type="NCBI Taxonomy" id="301880"/>
    <lineage>
        <taxon>Eukaryota</taxon>
        <taxon>Viridiplantae</taxon>
        <taxon>Streptophyta</taxon>
        <taxon>Embryophyta</taxon>
        <taxon>Tracheophyta</taxon>
        <taxon>Spermatophyta</taxon>
        <taxon>Magnoliopsida</taxon>
        <taxon>eudicotyledons</taxon>
        <taxon>Gunneridae</taxon>
        <taxon>Pentapetalae</taxon>
        <taxon>asterids</taxon>
        <taxon>campanulids</taxon>
        <taxon>Asterales</taxon>
        <taxon>Asteraceae</taxon>
        <taxon>Asteroideae</taxon>
        <taxon>Anthemideae</taxon>
        <taxon>Anthemidinae</taxon>
        <taxon>Tanacetum</taxon>
    </lineage>
</organism>
<dbReference type="PANTHER" id="PTHR24559">
    <property type="entry name" value="TRANSPOSON TY3-I GAG-POL POLYPROTEIN"/>
    <property type="match status" value="1"/>
</dbReference>
<comment type="caution">
    <text evidence="3">The sequence shown here is derived from an EMBL/GenBank/DDBJ whole genome shotgun (WGS) entry which is preliminary data.</text>
</comment>
<dbReference type="Pfam" id="PF00078">
    <property type="entry name" value="RVT_1"/>
    <property type="match status" value="1"/>
</dbReference>
<evidence type="ECO:0000313" key="3">
    <source>
        <dbReference type="EMBL" id="GJT35424.1"/>
    </source>
</evidence>
<feature type="domain" description="Reverse transcriptase" evidence="1">
    <location>
        <begin position="339"/>
        <end position="472"/>
    </location>
</feature>
<dbReference type="Proteomes" id="UP001151760">
    <property type="component" value="Unassembled WGS sequence"/>
</dbReference>
<dbReference type="InterPro" id="IPR021109">
    <property type="entry name" value="Peptidase_aspartic_dom_sf"/>
</dbReference>
<protein>
    <submittedName>
        <fullName evidence="3">Reverse transcriptase domain-containing protein</fullName>
    </submittedName>
</protein>
<keyword evidence="3" id="KW-0808">Transferase</keyword>
<keyword evidence="4" id="KW-1185">Reference proteome</keyword>
<dbReference type="SUPFAM" id="SSF56672">
    <property type="entry name" value="DNA/RNA polymerases"/>
    <property type="match status" value="1"/>
</dbReference>
<dbReference type="InterPro" id="IPR043128">
    <property type="entry name" value="Rev_trsase/Diguanyl_cyclase"/>
</dbReference>
<dbReference type="GO" id="GO:0003964">
    <property type="term" value="F:RNA-directed DNA polymerase activity"/>
    <property type="evidence" value="ECO:0007669"/>
    <property type="project" value="UniProtKB-KW"/>
</dbReference>
<evidence type="ECO:0000259" key="2">
    <source>
        <dbReference type="Pfam" id="PF17919"/>
    </source>
</evidence>
<accession>A0ABQ5DF28</accession>
<dbReference type="Gene3D" id="3.30.70.270">
    <property type="match status" value="1"/>
</dbReference>
<dbReference type="Pfam" id="PF17919">
    <property type="entry name" value="RT_RNaseH_2"/>
    <property type="match status" value="1"/>
</dbReference>
<reference evidence="3" key="1">
    <citation type="journal article" date="2022" name="Int. J. Mol. Sci.">
        <title>Draft Genome of Tanacetum Coccineum: Genomic Comparison of Closely Related Tanacetum-Family Plants.</title>
        <authorList>
            <person name="Yamashiro T."/>
            <person name="Shiraishi A."/>
            <person name="Nakayama K."/>
            <person name="Satake H."/>
        </authorList>
    </citation>
    <scope>NUCLEOTIDE SEQUENCE</scope>
</reference>
<dbReference type="EMBL" id="BQNB010015048">
    <property type="protein sequence ID" value="GJT35424.1"/>
    <property type="molecule type" value="Genomic_DNA"/>
</dbReference>
<dbReference type="Gene3D" id="3.30.420.10">
    <property type="entry name" value="Ribonuclease H-like superfamily/Ribonuclease H"/>
    <property type="match status" value="1"/>
</dbReference>
<feature type="domain" description="Reverse transcriptase/retrotransposon-derived protein RNase H-like" evidence="2">
    <location>
        <begin position="509"/>
        <end position="556"/>
    </location>
</feature>
<dbReference type="CDD" id="cd01647">
    <property type="entry name" value="RT_LTR"/>
    <property type="match status" value="1"/>
</dbReference>
<reference evidence="3" key="2">
    <citation type="submission" date="2022-01" db="EMBL/GenBank/DDBJ databases">
        <authorList>
            <person name="Yamashiro T."/>
            <person name="Shiraishi A."/>
            <person name="Satake H."/>
            <person name="Nakayama K."/>
        </authorList>
    </citation>
    <scope>NUCLEOTIDE SEQUENCE</scope>
</reference>